<dbReference type="EMBL" id="ASPP01018830">
    <property type="protein sequence ID" value="ETO15745.1"/>
    <property type="molecule type" value="Genomic_DNA"/>
</dbReference>
<dbReference type="NCBIfam" id="TIGR00231">
    <property type="entry name" value="small_GTP"/>
    <property type="match status" value="1"/>
</dbReference>
<dbReference type="SMART" id="SM00175">
    <property type="entry name" value="RAB"/>
    <property type="match status" value="1"/>
</dbReference>
<accession>X6MRL8</accession>
<evidence type="ECO:0000313" key="2">
    <source>
        <dbReference type="EMBL" id="ETO15745.1"/>
    </source>
</evidence>
<organism evidence="2 3">
    <name type="scientific">Reticulomyxa filosa</name>
    <dbReference type="NCBI Taxonomy" id="46433"/>
    <lineage>
        <taxon>Eukaryota</taxon>
        <taxon>Sar</taxon>
        <taxon>Rhizaria</taxon>
        <taxon>Retaria</taxon>
        <taxon>Foraminifera</taxon>
        <taxon>Monothalamids</taxon>
        <taxon>Reticulomyxidae</taxon>
        <taxon>Reticulomyxa</taxon>
    </lineage>
</organism>
<dbReference type="Pfam" id="PF00071">
    <property type="entry name" value="Ras"/>
    <property type="match status" value="1"/>
</dbReference>
<dbReference type="InterPro" id="IPR005225">
    <property type="entry name" value="Small_GTP-bd"/>
</dbReference>
<dbReference type="InterPro" id="IPR027417">
    <property type="entry name" value="P-loop_NTPase"/>
</dbReference>
<keyword evidence="1" id="KW-0547">Nucleotide-binding</keyword>
<dbReference type="GO" id="GO:0003924">
    <property type="term" value="F:GTPase activity"/>
    <property type="evidence" value="ECO:0007669"/>
    <property type="project" value="InterPro"/>
</dbReference>
<keyword evidence="3" id="KW-1185">Reference proteome</keyword>
<reference evidence="2 3" key="1">
    <citation type="journal article" date="2013" name="Curr. Biol.">
        <title>The Genome of the Foraminiferan Reticulomyxa filosa.</title>
        <authorList>
            <person name="Glockner G."/>
            <person name="Hulsmann N."/>
            <person name="Schleicher M."/>
            <person name="Noegel A.A."/>
            <person name="Eichinger L."/>
            <person name="Gallinger C."/>
            <person name="Pawlowski J."/>
            <person name="Sierra R."/>
            <person name="Euteneuer U."/>
            <person name="Pillet L."/>
            <person name="Moustafa A."/>
            <person name="Platzer M."/>
            <person name="Groth M."/>
            <person name="Szafranski K."/>
            <person name="Schliwa M."/>
        </authorList>
    </citation>
    <scope>NUCLEOTIDE SEQUENCE [LARGE SCALE GENOMIC DNA]</scope>
</reference>
<protein>
    <submittedName>
        <fullName evidence="2">Uncharacterized protein</fullName>
    </submittedName>
</protein>
<dbReference type="PRINTS" id="PR00449">
    <property type="entry name" value="RASTRNSFRMNG"/>
</dbReference>
<proteinExistence type="predicted"/>
<dbReference type="AlphaFoldDB" id="X6MRL8"/>
<dbReference type="Proteomes" id="UP000023152">
    <property type="component" value="Unassembled WGS sequence"/>
</dbReference>
<evidence type="ECO:0000256" key="1">
    <source>
        <dbReference type="ARBA" id="ARBA00022741"/>
    </source>
</evidence>
<dbReference type="OrthoDB" id="5239715at2759"/>
<dbReference type="InterPro" id="IPR001806">
    <property type="entry name" value="Small_GTPase"/>
</dbReference>
<dbReference type="Gene3D" id="3.40.50.300">
    <property type="entry name" value="P-loop containing nucleotide triphosphate hydrolases"/>
    <property type="match status" value="1"/>
</dbReference>
<dbReference type="PROSITE" id="PS51419">
    <property type="entry name" value="RAB"/>
    <property type="match status" value="1"/>
</dbReference>
<comment type="caution">
    <text evidence="2">The sequence shown here is derived from an EMBL/GenBank/DDBJ whole genome shotgun (WGS) entry which is preliminary data.</text>
</comment>
<dbReference type="SMART" id="SM00173">
    <property type="entry name" value="RAS"/>
    <property type="match status" value="1"/>
</dbReference>
<name>X6MRL8_RETFI</name>
<gene>
    <name evidence="2" type="ORF">RFI_21618</name>
</gene>
<evidence type="ECO:0000313" key="3">
    <source>
        <dbReference type="Proteomes" id="UP000023152"/>
    </source>
</evidence>
<sequence length="289" mass="33770">MNDEEEKYDHIQEKQNVSFAELEKFLANCDLSYLARQFSRHAIGMHELEEIDLEEASYRKFCEEMDIHSQRDRCRLKAKLKERLCQKKDIVRHLELSSRIVTINNSVKYKNLKRLDDQGKIPKIRLILTTHTFIYLFVYVEANESYEAVLVELWDTPGRGKFTPLYKNQVQQANGAIIMYDVNNRKSLQRCSECITEIDEIMDNIQMAVVANKIDIKRQEHVTFNEGLDFATQNRAKFYEISCATSKNVSASFTDFVELIYRNVRPIPRIANGDIVIDFVVALLLTVQK</sequence>
<dbReference type="SUPFAM" id="SSF52540">
    <property type="entry name" value="P-loop containing nucleoside triphosphate hydrolases"/>
    <property type="match status" value="1"/>
</dbReference>
<dbReference type="PANTHER" id="PTHR47978">
    <property type="match status" value="1"/>
</dbReference>
<dbReference type="GO" id="GO:0005525">
    <property type="term" value="F:GTP binding"/>
    <property type="evidence" value="ECO:0007669"/>
    <property type="project" value="InterPro"/>
</dbReference>